<protein>
    <recommendedName>
        <fullName evidence="9">Major facilitator superfamily (MFS) profile domain-containing protein</fullName>
    </recommendedName>
</protein>
<evidence type="ECO:0000256" key="3">
    <source>
        <dbReference type="ARBA" id="ARBA00022692"/>
    </source>
</evidence>
<dbReference type="InterPro" id="IPR036259">
    <property type="entry name" value="MFS_trans_sf"/>
</dbReference>
<comment type="subcellular location">
    <subcellularLocation>
        <location evidence="2">Cell membrane</location>
        <topology evidence="2">Multi-pass membrane protein</topology>
    </subcellularLocation>
</comment>
<reference evidence="11" key="1">
    <citation type="journal article" date="2019" name="Int. J. Syst. Evol. Microbiol.">
        <title>The Global Catalogue of Microorganisms (GCM) 10K type strain sequencing project: providing services to taxonomists for standard genome sequencing and annotation.</title>
        <authorList>
            <consortium name="The Broad Institute Genomics Platform"/>
            <consortium name="The Broad Institute Genome Sequencing Center for Infectious Disease"/>
            <person name="Wu L."/>
            <person name="Ma J."/>
        </authorList>
    </citation>
    <scope>NUCLEOTIDE SEQUENCE [LARGE SCALE GENOMIC DNA]</scope>
    <source>
        <strain evidence="11">JCM 13002</strain>
    </source>
</reference>
<evidence type="ECO:0000313" key="10">
    <source>
        <dbReference type="EMBL" id="GAA1093911.1"/>
    </source>
</evidence>
<dbReference type="CDD" id="cd17321">
    <property type="entry name" value="MFS_MMR_MDR_like"/>
    <property type="match status" value="1"/>
</dbReference>
<dbReference type="InterPro" id="IPR020843">
    <property type="entry name" value="ER"/>
</dbReference>
<evidence type="ECO:0000256" key="4">
    <source>
        <dbReference type="ARBA" id="ARBA00022723"/>
    </source>
</evidence>
<dbReference type="Proteomes" id="UP001499987">
    <property type="component" value="Unassembled WGS sequence"/>
</dbReference>
<dbReference type="Pfam" id="PF00107">
    <property type="entry name" value="ADH_zinc_N"/>
    <property type="match status" value="1"/>
</dbReference>
<feature type="transmembrane region" description="Helical" evidence="8">
    <location>
        <begin position="63"/>
        <end position="81"/>
    </location>
</feature>
<evidence type="ECO:0000256" key="6">
    <source>
        <dbReference type="ARBA" id="ARBA00022989"/>
    </source>
</evidence>
<sequence>MPAALPATDRPVPSGTAAVPVEGAGFALGAALLGFFVITLDALIVSVALPAIGNDLGGGIGGLQWVVDGYTLMLAALLLSSGSVSDRIGAKRAFGLGLVLFLAASAACALAPTLGVLVGARLVQGTGAAVMMPATLALIRAAFPDVDRRTRALALWAVGGSVGSAAGPLVGGALAGWDWRWIFFINLPVGLVALVLLSRVPSSPRRAVPFDVTGQASAVAALGALTYALIDGGQGEAVRVPQADGTLVKIPAAVDEALPPSLLTLTDVFCTGHHAAVTARVRPGSSVAVVGDGAVGLCAVLAAKRLGAEQVILMGRHTDRTDLGVEFGATDVVLATGDEGAEQVRKLTAGRGADAVLECVGSMQTLTTSFSAVRDGGVISRVGVPSYTDGPIGMEMIMRNITLTGGVDPARHYIDAVLPDVLDGTIRPGRVFDRTLPMEQAPDAYRAMADRRVLKALLTP</sequence>
<feature type="domain" description="Major facilitator superfamily (MFS) profile" evidence="9">
    <location>
        <begin position="27"/>
        <end position="460"/>
    </location>
</feature>
<dbReference type="Gene3D" id="3.90.180.10">
    <property type="entry name" value="Medium-chain alcohol dehydrogenases, catalytic domain"/>
    <property type="match status" value="1"/>
</dbReference>
<dbReference type="RefSeq" id="WP_425555217.1">
    <property type="nucleotide sequence ID" value="NZ_BAAALD010000040.1"/>
</dbReference>
<dbReference type="PANTHER" id="PTHR42813">
    <property type="entry name" value="ZINC-TYPE ALCOHOL DEHYDROGENASE-LIKE"/>
    <property type="match status" value="1"/>
</dbReference>
<feature type="transmembrane region" description="Helical" evidence="8">
    <location>
        <begin position="122"/>
        <end position="141"/>
    </location>
</feature>
<comment type="caution">
    <text evidence="10">The sequence shown here is derived from an EMBL/GenBank/DDBJ whole genome shotgun (WGS) entry which is preliminary data.</text>
</comment>
<dbReference type="InterPro" id="IPR036291">
    <property type="entry name" value="NAD(P)-bd_dom_sf"/>
</dbReference>
<organism evidence="10 11">
    <name type="scientific">Kitasatospora arboriphila</name>
    <dbReference type="NCBI Taxonomy" id="258052"/>
    <lineage>
        <taxon>Bacteria</taxon>
        <taxon>Bacillati</taxon>
        <taxon>Actinomycetota</taxon>
        <taxon>Actinomycetes</taxon>
        <taxon>Kitasatosporales</taxon>
        <taxon>Streptomycetaceae</taxon>
        <taxon>Kitasatospora</taxon>
    </lineage>
</organism>
<dbReference type="InterPro" id="IPR011032">
    <property type="entry name" value="GroES-like_sf"/>
</dbReference>
<feature type="transmembrane region" description="Helical" evidence="8">
    <location>
        <begin position="26"/>
        <end position="51"/>
    </location>
</feature>
<keyword evidence="3 8" id="KW-0812">Transmembrane</keyword>
<evidence type="ECO:0000256" key="5">
    <source>
        <dbReference type="ARBA" id="ARBA00022833"/>
    </source>
</evidence>
<keyword evidence="7 8" id="KW-0472">Membrane</keyword>
<dbReference type="SUPFAM" id="SSF50129">
    <property type="entry name" value="GroES-like"/>
    <property type="match status" value="1"/>
</dbReference>
<feature type="transmembrane region" description="Helical" evidence="8">
    <location>
        <begin position="181"/>
        <end position="197"/>
    </location>
</feature>
<dbReference type="Gene3D" id="1.20.1250.20">
    <property type="entry name" value="MFS general substrate transporter like domains"/>
    <property type="match status" value="1"/>
</dbReference>
<dbReference type="InterPro" id="IPR020846">
    <property type="entry name" value="MFS_dom"/>
</dbReference>
<keyword evidence="11" id="KW-1185">Reference proteome</keyword>
<name>A0ABP4E8S7_9ACTN</name>
<gene>
    <name evidence="10" type="ORF">GCM10009663_41820</name>
</gene>
<dbReference type="InterPro" id="IPR011701">
    <property type="entry name" value="MFS"/>
</dbReference>
<feature type="transmembrane region" description="Helical" evidence="8">
    <location>
        <begin position="153"/>
        <end position="175"/>
    </location>
</feature>
<keyword evidence="6 8" id="KW-1133">Transmembrane helix</keyword>
<dbReference type="InterPro" id="IPR013149">
    <property type="entry name" value="ADH-like_C"/>
</dbReference>
<dbReference type="SMART" id="SM00829">
    <property type="entry name" value="PKS_ER"/>
    <property type="match status" value="1"/>
</dbReference>
<dbReference type="Pfam" id="PF07690">
    <property type="entry name" value="MFS_1"/>
    <property type="match status" value="1"/>
</dbReference>
<evidence type="ECO:0000256" key="2">
    <source>
        <dbReference type="ARBA" id="ARBA00004651"/>
    </source>
</evidence>
<evidence type="ECO:0000259" key="9">
    <source>
        <dbReference type="PROSITE" id="PS50850"/>
    </source>
</evidence>
<dbReference type="EMBL" id="BAAALD010000040">
    <property type="protein sequence ID" value="GAA1093911.1"/>
    <property type="molecule type" value="Genomic_DNA"/>
</dbReference>
<keyword evidence="5" id="KW-0862">Zinc</keyword>
<dbReference type="PANTHER" id="PTHR42813:SF2">
    <property type="entry name" value="DEHYDROGENASE, ZINC-CONTAINING, PUTATIVE (AFU_ORTHOLOGUE AFUA_2G02810)-RELATED"/>
    <property type="match status" value="1"/>
</dbReference>
<evidence type="ECO:0000256" key="7">
    <source>
        <dbReference type="ARBA" id="ARBA00023136"/>
    </source>
</evidence>
<evidence type="ECO:0000313" key="11">
    <source>
        <dbReference type="Proteomes" id="UP001499987"/>
    </source>
</evidence>
<dbReference type="SUPFAM" id="SSF51735">
    <property type="entry name" value="NAD(P)-binding Rossmann-fold domains"/>
    <property type="match status" value="1"/>
</dbReference>
<dbReference type="PROSITE" id="PS50850">
    <property type="entry name" value="MFS"/>
    <property type="match status" value="1"/>
</dbReference>
<evidence type="ECO:0000256" key="8">
    <source>
        <dbReference type="SAM" id="Phobius"/>
    </source>
</evidence>
<dbReference type="Gene3D" id="3.40.50.720">
    <property type="entry name" value="NAD(P)-binding Rossmann-like Domain"/>
    <property type="match status" value="1"/>
</dbReference>
<comment type="cofactor">
    <cofactor evidence="1">
        <name>Zn(2+)</name>
        <dbReference type="ChEBI" id="CHEBI:29105"/>
    </cofactor>
</comment>
<feature type="transmembrane region" description="Helical" evidence="8">
    <location>
        <begin position="93"/>
        <end position="116"/>
    </location>
</feature>
<dbReference type="SUPFAM" id="SSF103473">
    <property type="entry name" value="MFS general substrate transporter"/>
    <property type="match status" value="1"/>
</dbReference>
<proteinExistence type="predicted"/>
<keyword evidence="4" id="KW-0479">Metal-binding</keyword>
<evidence type="ECO:0000256" key="1">
    <source>
        <dbReference type="ARBA" id="ARBA00001947"/>
    </source>
</evidence>
<accession>A0ABP4E8S7</accession>